<gene>
    <name evidence="2" type="ORF">HNP87_001197</name>
    <name evidence="3" type="ORF">HNP91_001180</name>
    <name evidence="4" type="ORF">HNP94_001653</name>
    <name evidence="5" type="ORF">HNP96_001524</name>
    <name evidence="1" type="ORF">MMJJ_07970</name>
</gene>
<reference evidence="1" key="2">
    <citation type="submission" date="2018-02" db="EMBL/GenBank/DDBJ databases">
        <title>Complete genome sequence of the Methanococcus maripaludis type strain JJ (DSM 2067), a model for selenoprotein synthesis in Archaea.</title>
        <authorList>
            <person name="Poehlein A."/>
            <person name="Heym D."/>
            <person name="Quitzke V."/>
            <person name="Fersch J."/>
            <person name="Daniel R."/>
            <person name="Rother M."/>
        </authorList>
    </citation>
    <scope>NUCLEOTIDE SEQUENCE [LARGE SCALE GENOMIC DNA]</scope>
    <source>
        <strain evidence="1">DSM 2067</strain>
    </source>
</reference>
<dbReference type="Proteomes" id="UP000239462">
    <property type="component" value="Chromosome"/>
</dbReference>
<dbReference type="InterPro" id="IPR019202">
    <property type="entry name" value="DUF2067"/>
</dbReference>
<dbReference type="Proteomes" id="UP000568063">
    <property type="component" value="Unassembled WGS sequence"/>
</dbReference>
<dbReference type="KEGG" id="mmad:MMJJ_07970"/>
<evidence type="ECO:0000313" key="10">
    <source>
        <dbReference type="Proteomes" id="UP000590564"/>
    </source>
</evidence>
<evidence type="ECO:0000313" key="6">
    <source>
        <dbReference type="Proteomes" id="UP000239462"/>
    </source>
</evidence>
<sequence length="205" mass="23946">MKRIISIKGTEEEIIEICERISKLGIDYSFDAKANYAENRAYNSARIKIFGDEKYKLVEDHKNILTIIDTVHNKYNADTKGLFEYKLNDLKYPVNKDLVLDTLSALKINFKYLKDENVIKCERKIEEINSILKDILDIYSELNFYNIGSKPVKNVLTLAVYITGRDIDELIEEGLEKELFREEDEKIVLNKDINLTRKELLSVKK</sequence>
<dbReference type="AlphaFoldDB" id="A0A2L1CA07"/>
<evidence type="ECO:0000313" key="8">
    <source>
        <dbReference type="Proteomes" id="UP000567099"/>
    </source>
</evidence>
<dbReference type="Proteomes" id="UP000563838">
    <property type="component" value="Unassembled WGS sequence"/>
</dbReference>
<evidence type="ECO:0000313" key="3">
    <source>
        <dbReference type="EMBL" id="MBA2860365.1"/>
    </source>
</evidence>
<protein>
    <submittedName>
        <fullName evidence="1">Uncharacterized protein</fullName>
    </submittedName>
</protein>
<dbReference type="Pfam" id="PF09840">
    <property type="entry name" value="DUF2067"/>
    <property type="match status" value="1"/>
</dbReference>
<dbReference type="RefSeq" id="WP_104837780.1">
    <property type="nucleotide sequence ID" value="NZ_CP026606.1"/>
</dbReference>
<dbReference type="EMBL" id="JACDUM010000002">
    <property type="protein sequence ID" value="MBA2860365.1"/>
    <property type="molecule type" value="Genomic_DNA"/>
</dbReference>
<reference evidence="7 8" key="3">
    <citation type="submission" date="2020-07" db="EMBL/GenBank/DDBJ databases">
        <title>Genomic Encyclopedia of Type Strains, Phase IV (KMG-V): Genome sequencing to study the core and pangenomes of soil and plant-associated prokaryotes.</title>
        <authorList>
            <person name="Whitman W."/>
        </authorList>
    </citation>
    <scope>NUCLEOTIDE SEQUENCE [LARGE SCALE GENOMIC DNA]</scope>
    <source>
        <strain evidence="2 7">A4</strain>
        <strain evidence="4 8">C13</strain>
        <strain evidence="3 9">C9</strain>
        <strain evidence="5 10">D1</strain>
    </source>
</reference>
<reference evidence="6" key="1">
    <citation type="journal article" date="2018" name="Genome Announc.">
        <title>Complete Genome Sequence of the Methanococcus maripaludis Type Strain JJ (DSM 2067), a Model for Selenoprotein Synthesis in Archaea.</title>
        <authorList>
            <person name="Poehlein A."/>
            <person name="Heym D."/>
            <person name="Quitzke V."/>
            <person name="Fersch J."/>
            <person name="Daniel R."/>
            <person name="Rother M."/>
        </authorList>
    </citation>
    <scope>NUCLEOTIDE SEQUENCE [LARGE SCALE GENOMIC DNA]</scope>
    <source>
        <strain evidence="6">DSM 2067</strain>
    </source>
</reference>
<organism evidence="1 6">
    <name type="scientific">Methanococcus maripaludis</name>
    <name type="common">Methanococcus deltae</name>
    <dbReference type="NCBI Taxonomy" id="39152"/>
    <lineage>
        <taxon>Archaea</taxon>
        <taxon>Methanobacteriati</taxon>
        <taxon>Methanobacteriota</taxon>
        <taxon>Methanomada group</taxon>
        <taxon>Methanococci</taxon>
        <taxon>Methanococcales</taxon>
        <taxon>Methanococcaceae</taxon>
        <taxon>Methanococcus</taxon>
    </lineage>
</organism>
<dbReference type="Proteomes" id="UP000590564">
    <property type="component" value="Unassembled WGS sequence"/>
</dbReference>
<dbReference type="EMBL" id="CP026606">
    <property type="protein sequence ID" value="AVB76208.1"/>
    <property type="molecule type" value="Genomic_DNA"/>
</dbReference>
<dbReference type="GeneID" id="36101887"/>
<evidence type="ECO:0000313" key="1">
    <source>
        <dbReference type="EMBL" id="AVB76208.1"/>
    </source>
</evidence>
<dbReference type="EMBL" id="JACDUI010000002">
    <property type="protein sequence ID" value="MBA2840665.1"/>
    <property type="molecule type" value="Genomic_DNA"/>
</dbReference>
<accession>A0A2L1CA07</accession>
<dbReference type="Proteomes" id="UP000567099">
    <property type="component" value="Unassembled WGS sequence"/>
</dbReference>
<evidence type="ECO:0000313" key="2">
    <source>
        <dbReference type="EMBL" id="MBA2840665.1"/>
    </source>
</evidence>
<evidence type="ECO:0000313" key="9">
    <source>
        <dbReference type="Proteomes" id="UP000568063"/>
    </source>
</evidence>
<evidence type="ECO:0000313" key="7">
    <source>
        <dbReference type="Proteomes" id="UP000563838"/>
    </source>
</evidence>
<proteinExistence type="predicted"/>
<name>A0A2L1CA07_METMI</name>
<dbReference type="EMBL" id="JACHED010000003">
    <property type="protein sequence ID" value="MBB6497481.1"/>
    <property type="molecule type" value="Genomic_DNA"/>
</dbReference>
<evidence type="ECO:0000313" key="4">
    <source>
        <dbReference type="EMBL" id="MBA2864631.1"/>
    </source>
</evidence>
<evidence type="ECO:0000313" key="5">
    <source>
        <dbReference type="EMBL" id="MBB6497481.1"/>
    </source>
</evidence>
<dbReference type="EMBL" id="JACDUO010000002">
    <property type="protein sequence ID" value="MBA2864631.1"/>
    <property type="molecule type" value="Genomic_DNA"/>
</dbReference>